<organism evidence="3 4">
    <name type="scientific">Streptomyces chartreusis</name>
    <dbReference type="NCBI Taxonomy" id="1969"/>
    <lineage>
        <taxon>Bacteria</taxon>
        <taxon>Bacillati</taxon>
        <taxon>Actinomycetota</taxon>
        <taxon>Actinomycetes</taxon>
        <taxon>Kitasatosporales</taxon>
        <taxon>Streptomycetaceae</taxon>
        <taxon>Streptomyces</taxon>
    </lineage>
</organism>
<dbReference type="Proteomes" id="UP000509418">
    <property type="component" value="Chromosome"/>
</dbReference>
<feature type="compositionally biased region" description="Basic and acidic residues" evidence="2">
    <location>
        <begin position="145"/>
        <end position="179"/>
    </location>
</feature>
<evidence type="ECO:0000256" key="1">
    <source>
        <dbReference type="SAM" id="Coils"/>
    </source>
</evidence>
<feature type="region of interest" description="Disordered" evidence="2">
    <location>
        <begin position="35"/>
        <end position="58"/>
    </location>
</feature>
<evidence type="ECO:0000313" key="3">
    <source>
        <dbReference type="EMBL" id="QKZ20339.1"/>
    </source>
</evidence>
<keyword evidence="1" id="KW-0175">Coiled coil</keyword>
<dbReference type="RefSeq" id="WP_176576399.1">
    <property type="nucleotide sequence ID" value="NZ_CBDRGH010000036.1"/>
</dbReference>
<feature type="region of interest" description="Disordered" evidence="2">
    <location>
        <begin position="343"/>
        <end position="395"/>
    </location>
</feature>
<protein>
    <submittedName>
        <fullName evidence="3">Uncharacterized protein</fullName>
    </submittedName>
</protein>
<accession>A0A7H8TA03</accession>
<dbReference type="EMBL" id="CP056041">
    <property type="protein sequence ID" value="QKZ20339.1"/>
    <property type="molecule type" value="Genomic_DNA"/>
</dbReference>
<feature type="coiled-coil region" evidence="1">
    <location>
        <begin position="256"/>
        <end position="283"/>
    </location>
</feature>
<feature type="region of interest" description="Disordered" evidence="2">
    <location>
        <begin position="138"/>
        <end position="179"/>
    </location>
</feature>
<dbReference type="AlphaFoldDB" id="A0A7H8TA03"/>
<reference evidence="3 4" key="1">
    <citation type="submission" date="2020-06" db="EMBL/GenBank/DDBJ databases">
        <title>Genome mining for natural products.</title>
        <authorList>
            <person name="Zhang B."/>
            <person name="Shi J."/>
            <person name="Ge H."/>
        </authorList>
    </citation>
    <scope>NUCLEOTIDE SEQUENCE [LARGE SCALE GENOMIC DNA]</scope>
    <source>
        <strain evidence="3 4">NA02069</strain>
    </source>
</reference>
<keyword evidence="4" id="KW-1185">Reference proteome</keyword>
<proteinExistence type="predicted"/>
<evidence type="ECO:0000313" key="4">
    <source>
        <dbReference type="Proteomes" id="UP000509418"/>
    </source>
</evidence>
<name>A0A7H8TA03_STRCX</name>
<evidence type="ECO:0000256" key="2">
    <source>
        <dbReference type="SAM" id="MobiDB-lite"/>
    </source>
</evidence>
<sequence>MTTTTTRPGLAAADDKWLANKLLQAGFGGPDCDFPECTAARAPRPKGKPGPPPKFCVQHNNRRDRQIAYRAQERLKKEQGAAPEPVPVEKAVARGAREEQVLASLLPRVLTALEAVHQGQQAGADTAAVAAHIEQVTSDAGEQVRQAEERREEAVQDAEQARGEASRSEEAADHARTERQAALLEGACALREAAAADQRAAADRAALDELSESHRRLRDDHHELTGAHHQLTVRNGELEQSHTTLTGEHGRLLAAHGRLQGEAEAQRSRLEELSSQHTRLAETQRRTAAALAAAQSENTGLAARLDEVQSHREEVTAENGRLTGMLEEERERHRQEVAALRAQLDVAPPAADPETAAGHGDGEAPGPGLTDGSERTESDEDTETDGEGPAVPLSIIDLGVHGGSGWTLVRYESDHSSWRVLRDGEIAGSIRPVHSLHGTSLLGWSARTGSALPVQPPLGQKYFANREQAAGAVVRDGLRRPPGTTTAAVAEAFTALGEPRQNALVAAVIPLATATPERGGRLAQLPRAVRDAALRTALRVPGEQELQQLTALDAAALGRSKEARLLLGALQDLAPADAQEETGPVNLGTIGGRAWRLEPDPAYTGGYRVLADGAEVGGIAPVRRRKTDTVRWTAEHRRCTLGHGPAWAGRDTAAQAVITAESAWVPLPRLDDESYLRIPAWLRSNLYGAAGRVDVRRGRLAQLQPGAYRQQLHAALAQARRTAACRLRGQHLAVLLDAAREDLGAAGSAAADRLYEVIQEIRAELVSGAETA</sequence>
<gene>
    <name evidence="3" type="ORF">HUT05_25105</name>
</gene>
<feature type="compositionally biased region" description="Acidic residues" evidence="2">
    <location>
        <begin position="377"/>
        <end position="386"/>
    </location>
</feature>